<dbReference type="OrthoDB" id="9801244at2"/>
<keyword evidence="2" id="KW-0732">Signal</keyword>
<reference evidence="3 4" key="1">
    <citation type="journal article" date="2014" name="Genome Announc.">
        <title>Draft Genome Sequence of Propane- and Butane-Oxidizing Actinobacterium Rhodococcus ruber IEGM 231.</title>
        <authorList>
            <person name="Ivshina I.B."/>
            <person name="Kuyukina M.S."/>
            <person name="Krivoruchko A.V."/>
            <person name="Barbe V."/>
            <person name="Fischer C."/>
        </authorList>
    </citation>
    <scope>NUCLEOTIDE SEQUENCE [LARGE SCALE GENOMIC DNA]</scope>
</reference>
<name>A0A098BKQ7_9NOCA</name>
<feature type="chain" id="PRO_5001933091" evidence="2">
    <location>
        <begin position="20"/>
        <end position="358"/>
    </location>
</feature>
<proteinExistence type="predicted"/>
<dbReference type="SUPFAM" id="SSF63829">
    <property type="entry name" value="Calcium-dependent phosphotriesterase"/>
    <property type="match status" value="1"/>
</dbReference>
<evidence type="ECO:0000256" key="2">
    <source>
        <dbReference type="SAM" id="SignalP"/>
    </source>
</evidence>
<sequence>MRGALVALVVATVSSPAAAAQTTAPVAAAQTTAPAATAQTTAPAAEVDGSVLCTPADPALAELSGLAVAGGRLFAVPDAGADEAVFELGDDCAVLRRIPPAVDPYDVEDLAAGPDGRLWLGDLGDNRAARDTVALISVDPQTGAGSLHRLAYPDGPRDAETLLVPRDGVPLIVSKPLFGSAGLYRPAGGRSVDELPEPGPVPLERIGTVTLGPTDTPGGPVGGASSTLITGGAISPDGTVAAVRTYTDVHLFHAPDGDVAAALAAGPSLRVPVPGEPQGEAVAFTADGDLLTASESAGGALPPVRVWRDVVTLFRPVAAPEPVRTPRGAMPAAIAAGIVVVAAAAGGLWRRSSRRRRG</sequence>
<keyword evidence="1" id="KW-0812">Transmembrane</keyword>
<accession>A0A098BKQ7</accession>
<keyword evidence="1" id="KW-0472">Membrane</keyword>
<dbReference type="Proteomes" id="UP000042997">
    <property type="component" value="Unassembled WGS sequence"/>
</dbReference>
<evidence type="ECO:0000256" key="1">
    <source>
        <dbReference type="SAM" id="Phobius"/>
    </source>
</evidence>
<feature type="transmembrane region" description="Helical" evidence="1">
    <location>
        <begin position="329"/>
        <end position="349"/>
    </location>
</feature>
<dbReference type="AlphaFoldDB" id="A0A098BKQ7"/>
<feature type="signal peptide" evidence="2">
    <location>
        <begin position="1"/>
        <end position="19"/>
    </location>
</feature>
<dbReference type="eggNOG" id="COG3386">
    <property type="taxonomic scope" value="Bacteria"/>
</dbReference>
<protein>
    <submittedName>
        <fullName evidence="3">Membrane protein</fullName>
    </submittedName>
</protein>
<organism evidence="3 4">
    <name type="scientific">Rhodococcus ruber</name>
    <dbReference type="NCBI Taxonomy" id="1830"/>
    <lineage>
        <taxon>Bacteria</taxon>
        <taxon>Bacillati</taxon>
        <taxon>Actinomycetota</taxon>
        <taxon>Actinomycetes</taxon>
        <taxon>Mycobacteriales</taxon>
        <taxon>Nocardiaceae</taxon>
        <taxon>Rhodococcus</taxon>
    </lineage>
</organism>
<keyword evidence="1" id="KW-1133">Transmembrane helix</keyword>
<evidence type="ECO:0000313" key="4">
    <source>
        <dbReference type="Proteomes" id="UP000042997"/>
    </source>
</evidence>
<evidence type="ECO:0000313" key="3">
    <source>
        <dbReference type="EMBL" id="CDZ88797.1"/>
    </source>
</evidence>
<dbReference type="RefSeq" id="WP_040271894.1">
    <property type="nucleotide sequence ID" value="NZ_JAJNCM010000004.1"/>
</dbReference>
<dbReference type="EMBL" id="CCSD01000054">
    <property type="protein sequence ID" value="CDZ88797.1"/>
    <property type="molecule type" value="Genomic_DNA"/>
</dbReference>
<gene>
    <name evidence="3" type="ORF">RHRU231_430175</name>
</gene>